<feature type="active site" description="Proton donor" evidence="4">
    <location>
        <position position="329"/>
    </location>
</feature>
<keyword evidence="2 5" id="KW-0119">Carbohydrate metabolism</keyword>
<evidence type="ECO:0000256" key="2">
    <source>
        <dbReference type="ARBA" id="ARBA00023277"/>
    </source>
</evidence>
<evidence type="ECO:0000256" key="6">
    <source>
        <dbReference type="SAM" id="MobiDB-lite"/>
    </source>
</evidence>
<dbReference type="Gene3D" id="3.20.20.80">
    <property type="entry name" value="Glycosidases"/>
    <property type="match status" value="1"/>
</dbReference>
<dbReference type="InterPro" id="IPR017853">
    <property type="entry name" value="GH"/>
</dbReference>
<feature type="active site" description="Proton acceptor" evidence="4">
    <location>
        <position position="526"/>
    </location>
</feature>
<evidence type="ECO:0000313" key="7">
    <source>
        <dbReference type="EMBL" id="CAD8654338.1"/>
    </source>
</evidence>
<gene>
    <name evidence="7" type="ORF">POBO1169_LOCUS3409</name>
</gene>
<keyword evidence="3 5" id="KW-0624">Polysaccharide degradation</keyword>
<accession>A0A7S0N1D2</accession>
<feature type="region of interest" description="Disordered" evidence="6">
    <location>
        <begin position="45"/>
        <end position="94"/>
    </location>
</feature>
<comment type="catalytic activity">
    <reaction evidence="5">
        <text>Hydrolysis of (1-&gt;4)-alpha-D-glucosidic linkages in polysaccharides so as to remove successive maltose units from the non-reducing ends of the chains.</text>
        <dbReference type="EC" id="3.2.1.2"/>
    </reaction>
</comment>
<protein>
    <recommendedName>
        <fullName evidence="5">Beta-amylase</fullName>
        <ecNumber evidence="5">3.2.1.2</ecNumber>
    </recommendedName>
</protein>
<evidence type="ECO:0000256" key="3">
    <source>
        <dbReference type="ARBA" id="ARBA00023326"/>
    </source>
</evidence>
<dbReference type="AlphaFoldDB" id="A0A7S0N1D2"/>
<dbReference type="InterPro" id="IPR001554">
    <property type="entry name" value="Glyco_hydro_14"/>
</dbReference>
<comment type="similarity">
    <text evidence="1 5">Belongs to the glycosyl hydrolase 14 family.</text>
</comment>
<dbReference type="GO" id="GO:0016161">
    <property type="term" value="F:beta-amylase activity"/>
    <property type="evidence" value="ECO:0007669"/>
    <property type="project" value="UniProtKB-EC"/>
</dbReference>
<keyword evidence="5" id="KW-0326">Glycosidase</keyword>
<evidence type="ECO:0000256" key="4">
    <source>
        <dbReference type="PIRSR" id="PIRSR601554-1"/>
    </source>
</evidence>
<evidence type="ECO:0000256" key="5">
    <source>
        <dbReference type="RuleBase" id="RU000509"/>
    </source>
</evidence>
<evidence type="ECO:0000256" key="1">
    <source>
        <dbReference type="ARBA" id="ARBA00005652"/>
    </source>
</evidence>
<organism evidence="7">
    <name type="scientific">Pyramimonas obovata</name>
    <dbReference type="NCBI Taxonomy" id="1411642"/>
    <lineage>
        <taxon>Eukaryota</taxon>
        <taxon>Viridiplantae</taxon>
        <taxon>Chlorophyta</taxon>
        <taxon>Pyramimonadophyceae</taxon>
        <taxon>Pyramimonadales</taxon>
        <taxon>Pyramimonadaceae</taxon>
        <taxon>Pyramimonas</taxon>
        <taxon>Pyramimonas incertae sedis</taxon>
    </lineage>
</organism>
<dbReference type="GO" id="GO:0000272">
    <property type="term" value="P:polysaccharide catabolic process"/>
    <property type="evidence" value="ECO:0007669"/>
    <property type="project" value="UniProtKB-KW"/>
</dbReference>
<keyword evidence="5" id="KW-0378">Hydrolase</keyword>
<sequence length="630" mass="70514">MLTTFSVGGVGAPQRSQLGSFAGFSGDSFRASIPLYYSKPSFRQAKQPSMKLGGRRFGGQKKGSSRWKSKAHAQEGDTGESNSNLPTPLPQPIKESQPHWVEEFADPLQDGQDSVESQLVPGEAGVGFFGLVSESELVREDGLPLLRQGNPEVKQSAVGVPMYVALPLGAISHDNKLRSRKALRAALRALKLVGVEGVTANVWWGLVEKEGPQSYDWSAYEHLISMLSEEGLKFQCVFAFHQVPDLQGSELPPWVMEVARGNSDVLFTDRGGQRSYDCLSFSVDDRELFHGRSALQMYKDLMISFRNQFASELGGTIADIVVGMGPNGELRYPSYPEDGRWAFPGIGEFQCYDKYMMEDLARHAESIGKPEWGHGGPHDAGSYKQWPHETVFFEQENGGWSQEYGQFFLGWYCGRLVEHGRRVSLASQEVFGMYPVHLLAKVAGVHWWYLSDSHAAELTAGYFNTRSNDGYKDMMQMFKEVGFGVILTCAEMQDDEQPEAARCSPERLVDQVVTSAIDNGVPIAGENAFQRYDAPAHGRILHTAQRLNKSFAFLRMGKSMFEPVNWVKFVRFVQQMKHVRQPEALMALEEAGDDAAHPPLALTFEEIPDSPLEYHKQLNREQHRQLIERQ</sequence>
<name>A0A7S0N1D2_9CHLO</name>
<dbReference type="EC" id="3.2.1.2" evidence="5"/>
<dbReference type="PRINTS" id="PR00750">
    <property type="entry name" value="BETAAMYLASE"/>
</dbReference>
<proteinExistence type="inferred from homology"/>
<dbReference type="SUPFAM" id="SSF51445">
    <property type="entry name" value="(Trans)glycosidases"/>
    <property type="match status" value="1"/>
</dbReference>
<dbReference type="EMBL" id="HBFA01006576">
    <property type="protein sequence ID" value="CAD8654338.1"/>
    <property type="molecule type" value="Transcribed_RNA"/>
</dbReference>
<reference evidence="7" key="1">
    <citation type="submission" date="2021-01" db="EMBL/GenBank/DDBJ databases">
        <authorList>
            <person name="Corre E."/>
            <person name="Pelletier E."/>
            <person name="Niang G."/>
            <person name="Scheremetjew M."/>
            <person name="Finn R."/>
            <person name="Kale V."/>
            <person name="Holt S."/>
            <person name="Cochrane G."/>
            <person name="Meng A."/>
            <person name="Brown T."/>
            <person name="Cohen L."/>
        </authorList>
    </citation>
    <scope>NUCLEOTIDE SEQUENCE</scope>
    <source>
        <strain evidence="7">CCMP722</strain>
    </source>
</reference>
<dbReference type="Pfam" id="PF01373">
    <property type="entry name" value="Glyco_hydro_14"/>
    <property type="match status" value="1"/>
</dbReference>
<dbReference type="PANTHER" id="PTHR31352:SF40">
    <property type="entry name" value="BETA-AMYLASE 6"/>
    <property type="match status" value="1"/>
</dbReference>
<dbReference type="PANTHER" id="PTHR31352">
    <property type="entry name" value="BETA-AMYLASE 1, CHLOROPLASTIC"/>
    <property type="match status" value="1"/>
</dbReference>